<dbReference type="AlphaFoldDB" id="A0A0J6EEL1"/>
<keyword evidence="2" id="KW-1133">Transmembrane helix</keyword>
<evidence type="ECO:0000256" key="1">
    <source>
        <dbReference type="SAM" id="MobiDB-lite"/>
    </source>
</evidence>
<gene>
    <name evidence="3" type="ORF">AB447_216060</name>
    <name evidence="4" type="ORF">P8828_10390</name>
</gene>
<dbReference type="Proteomes" id="UP001341297">
    <property type="component" value="Unassembled WGS sequence"/>
</dbReference>
<feature type="region of interest" description="Disordered" evidence="1">
    <location>
        <begin position="67"/>
        <end position="108"/>
    </location>
</feature>
<reference evidence="4 6" key="3">
    <citation type="submission" date="2023-03" db="EMBL/GenBank/DDBJ databases">
        <title>Agriculturally important microbes genome sequencing.</title>
        <authorList>
            <person name="Dunlap C."/>
        </authorList>
    </citation>
    <scope>NUCLEOTIDE SEQUENCE [LARGE SCALE GENOMIC DNA]</scope>
    <source>
        <strain evidence="4 6">CBP-3203</strain>
    </source>
</reference>
<evidence type="ECO:0000256" key="2">
    <source>
        <dbReference type="SAM" id="Phobius"/>
    </source>
</evidence>
<dbReference type="OrthoDB" id="1708317at2"/>
<keyword evidence="2" id="KW-0812">Transmembrane</keyword>
<keyword evidence="2" id="KW-0472">Membrane</keyword>
<proteinExistence type="predicted"/>
<name>A0A0J6EEL1_9BACI</name>
<keyword evidence="6" id="KW-1185">Reference proteome</keyword>
<reference evidence="3" key="2">
    <citation type="submission" date="2015-10" db="EMBL/GenBank/DDBJ databases">
        <authorList>
            <person name="Gilbert D.G."/>
        </authorList>
    </citation>
    <scope>NUCLEOTIDE SEQUENCE</scope>
    <source>
        <strain evidence="3">GO-13</strain>
    </source>
</reference>
<evidence type="ECO:0000313" key="6">
    <source>
        <dbReference type="Proteomes" id="UP001341297"/>
    </source>
</evidence>
<feature type="transmembrane region" description="Helical" evidence="2">
    <location>
        <begin position="6"/>
        <end position="25"/>
    </location>
</feature>
<evidence type="ECO:0000313" key="3">
    <source>
        <dbReference type="EMBL" id="KRT93869.1"/>
    </source>
</evidence>
<dbReference type="EMBL" id="JARRTL010000009">
    <property type="protein sequence ID" value="MEC0485238.1"/>
    <property type="molecule type" value="Genomic_DNA"/>
</dbReference>
<feature type="compositionally biased region" description="Basic and acidic residues" evidence="1">
    <location>
        <begin position="70"/>
        <end position="84"/>
    </location>
</feature>
<dbReference type="STRING" id="1664069.BGLY_1863"/>
<accession>A0A0J6EEL1</accession>
<accession>A0A0J6EJY9</accession>
<feature type="compositionally biased region" description="Basic and acidic residues" evidence="1">
    <location>
        <begin position="136"/>
        <end position="148"/>
    </location>
</feature>
<dbReference type="RefSeq" id="WP_048354599.1">
    <property type="nucleotide sequence ID" value="NZ_CP023481.1"/>
</dbReference>
<dbReference type="PATRIC" id="fig|1664069.3.peg.5040"/>
<evidence type="ECO:0000313" key="4">
    <source>
        <dbReference type="EMBL" id="MEC0485238.1"/>
    </source>
</evidence>
<comment type="caution">
    <text evidence="3">The sequence shown here is derived from an EMBL/GenBank/DDBJ whole genome shotgun (WGS) entry which is preliminary data.</text>
</comment>
<sequence>MSTILWIASFMLHGILIYFVIILYTRLGAFKEAEKNQKQLLEETENTLTAFLMELKDENERLVSKLQQAGKHDVQQAEKHRPAAPEEPAAQDKTAADRPEAKDADDLPLHIESMIDEVERKEDVLNQEQTGESVSFEEKAVALHEEGYSPEDIARRLKSGKTEIELLLKFRGKLKNDS</sequence>
<feature type="compositionally biased region" description="Basic and acidic residues" evidence="1">
    <location>
        <begin position="94"/>
        <end position="108"/>
    </location>
</feature>
<feature type="region of interest" description="Disordered" evidence="1">
    <location>
        <begin position="125"/>
        <end position="148"/>
    </location>
</feature>
<organism evidence="3 5">
    <name type="scientific">Bacillus glycinifermentans</name>
    <dbReference type="NCBI Taxonomy" id="1664069"/>
    <lineage>
        <taxon>Bacteria</taxon>
        <taxon>Bacillati</taxon>
        <taxon>Bacillota</taxon>
        <taxon>Bacilli</taxon>
        <taxon>Bacillales</taxon>
        <taxon>Bacillaceae</taxon>
        <taxon>Bacillus</taxon>
    </lineage>
</organism>
<protein>
    <submittedName>
        <fullName evidence="3">Swarming motility protein SwrB</fullName>
    </submittedName>
</protein>
<dbReference type="Proteomes" id="UP000036168">
    <property type="component" value="Unassembled WGS sequence"/>
</dbReference>
<evidence type="ECO:0000313" key="5">
    <source>
        <dbReference type="Proteomes" id="UP000036168"/>
    </source>
</evidence>
<reference evidence="3 5" key="1">
    <citation type="journal article" date="2015" name="Int. J. Syst. Evol. Microbiol.">
        <title>Bacillus glycinifermentans sp. nov., isolated from fermented soybean paste.</title>
        <authorList>
            <person name="Kim S.J."/>
            <person name="Dunlap C.A."/>
            <person name="Kwon S.W."/>
            <person name="Rooney A.P."/>
        </authorList>
    </citation>
    <scope>NUCLEOTIDE SEQUENCE [LARGE SCALE GENOMIC DNA]</scope>
    <source>
        <strain evidence="3 5">GO-13</strain>
    </source>
</reference>
<dbReference type="EMBL" id="LECW02000015">
    <property type="protein sequence ID" value="KRT93869.1"/>
    <property type="molecule type" value="Genomic_DNA"/>
</dbReference>